<dbReference type="EMBL" id="JANFNG010000003">
    <property type="protein sequence ID" value="MCQ4080488.1"/>
    <property type="molecule type" value="Genomic_DNA"/>
</dbReference>
<proteinExistence type="inferred from homology"/>
<dbReference type="InterPro" id="IPR005158">
    <property type="entry name" value="BTAD"/>
</dbReference>
<dbReference type="Pfam" id="PF03704">
    <property type="entry name" value="BTAD"/>
    <property type="match status" value="1"/>
</dbReference>
<sequence length="242" mass="26675">MPVHVELAPKPRTVLVVLLVNAGGVVPVSSLVREVWGDDPPVSALRNIQTYIFQARKVLSRITGVSVRSVARELLMTRPGGYLFSDKSAKFDHESYRKMVADGRDTIRKGDYGKGILLLDRALASWRGPAFVDVVTGVTLEAHRRQLEESKLGVIEALSSAKIEMGRYYEAVADLTVSVCEHPLHEGLHYQYMRALSMAGDRAHALDVFSKLRVSLVSELGIEPSDVMQELQSSILNSSCLS</sequence>
<evidence type="ECO:0000256" key="6">
    <source>
        <dbReference type="PROSITE-ProRule" id="PRU01091"/>
    </source>
</evidence>
<dbReference type="InterPro" id="IPR051677">
    <property type="entry name" value="AfsR-DnrI-RedD_regulator"/>
</dbReference>
<dbReference type="Gene3D" id="1.25.40.10">
    <property type="entry name" value="Tetratricopeptide repeat domain"/>
    <property type="match status" value="1"/>
</dbReference>
<evidence type="ECO:0000256" key="2">
    <source>
        <dbReference type="ARBA" id="ARBA00023012"/>
    </source>
</evidence>
<evidence type="ECO:0000259" key="7">
    <source>
        <dbReference type="PROSITE" id="PS51755"/>
    </source>
</evidence>
<evidence type="ECO:0000313" key="8">
    <source>
        <dbReference type="EMBL" id="MCQ4080488.1"/>
    </source>
</evidence>
<dbReference type="RefSeq" id="WP_255919374.1">
    <property type="nucleotide sequence ID" value="NZ_JANFNG010000003.1"/>
</dbReference>
<dbReference type="Pfam" id="PF00486">
    <property type="entry name" value="Trans_reg_C"/>
    <property type="match status" value="1"/>
</dbReference>
<name>A0ABT1PS42_9ACTN</name>
<dbReference type="PANTHER" id="PTHR35807">
    <property type="entry name" value="TRANSCRIPTIONAL REGULATOR REDD-RELATED"/>
    <property type="match status" value="1"/>
</dbReference>
<reference evidence="8" key="1">
    <citation type="submission" date="2022-06" db="EMBL/GenBank/DDBJ databases">
        <title>Draft genome sequence of Streptomyces sp. RB6PN25 isolated from peat swamp forest in Thailand.</title>
        <authorList>
            <person name="Duangmal K."/>
            <person name="Klaysubun C."/>
        </authorList>
    </citation>
    <scope>NUCLEOTIDE SEQUENCE</scope>
    <source>
        <strain evidence="8">RB6PN25</strain>
    </source>
</reference>
<organism evidence="8 9">
    <name type="scientific">Streptomyces humicola</name>
    <dbReference type="NCBI Taxonomy" id="2953240"/>
    <lineage>
        <taxon>Bacteria</taxon>
        <taxon>Bacillati</taxon>
        <taxon>Actinomycetota</taxon>
        <taxon>Actinomycetes</taxon>
        <taxon>Kitasatosporales</taxon>
        <taxon>Streptomycetaceae</taxon>
        <taxon>Streptomyces</taxon>
    </lineage>
</organism>
<protein>
    <submittedName>
        <fullName evidence="8">AfsR/SARP family transcriptional regulator</fullName>
    </submittedName>
</protein>
<evidence type="ECO:0000256" key="5">
    <source>
        <dbReference type="ARBA" id="ARBA00023163"/>
    </source>
</evidence>
<keyword evidence="2" id="KW-0902">Two-component regulatory system</keyword>
<gene>
    <name evidence="8" type="ORF">NGB36_07700</name>
</gene>
<dbReference type="SMART" id="SM00862">
    <property type="entry name" value="Trans_reg_C"/>
    <property type="match status" value="1"/>
</dbReference>
<feature type="DNA-binding region" description="OmpR/PhoB-type" evidence="6">
    <location>
        <begin position="1"/>
        <end position="86"/>
    </location>
</feature>
<dbReference type="SUPFAM" id="SSF48452">
    <property type="entry name" value="TPR-like"/>
    <property type="match status" value="1"/>
</dbReference>
<comment type="caution">
    <text evidence="8">The sequence shown here is derived from an EMBL/GenBank/DDBJ whole genome shotgun (WGS) entry which is preliminary data.</text>
</comment>
<dbReference type="PROSITE" id="PS51755">
    <property type="entry name" value="OMPR_PHOB"/>
    <property type="match status" value="1"/>
</dbReference>
<dbReference type="PANTHER" id="PTHR35807:SF1">
    <property type="entry name" value="TRANSCRIPTIONAL REGULATOR REDD"/>
    <property type="match status" value="1"/>
</dbReference>
<accession>A0ABT1PS42</accession>
<dbReference type="InterPro" id="IPR001867">
    <property type="entry name" value="OmpR/PhoB-type_DNA-bd"/>
</dbReference>
<dbReference type="Gene3D" id="1.10.10.10">
    <property type="entry name" value="Winged helix-like DNA-binding domain superfamily/Winged helix DNA-binding domain"/>
    <property type="match status" value="1"/>
</dbReference>
<dbReference type="InterPro" id="IPR011990">
    <property type="entry name" value="TPR-like_helical_dom_sf"/>
</dbReference>
<dbReference type="SUPFAM" id="SSF46894">
    <property type="entry name" value="C-terminal effector domain of the bipartite response regulators"/>
    <property type="match status" value="1"/>
</dbReference>
<keyword evidence="5" id="KW-0804">Transcription</keyword>
<keyword evidence="4 6" id="KW-0238">DNA-binding</keyword>
<dbReference type="CDD" id="cd15831">
    <property type="entry name" value="BTAD"/>
    <property type="match status" value="1"/>
</dbReference>
<dbReference type="InterPro" id="IPR016032">
    <property type="entry name" value="Sig_transdc_resp-reg_C-effctor"/>
</dbReference>
<feature type="domain" description="OmpR/PhoB-type" evidence="7">
    <location>
        <begin position="1"/>
        <end position="86"/>
    </location>
</feature>
<evidence type="ECO:0000256" key="1">
    <source>
        <dbReference type="ARBA" id="ARBA00005820"/>
    </source>
</evidence>
<keyword evidence="9" id="KW-1185">Reference proteome</keyword>
<evidence type="ECO:0000256" key="4">
    <source>
        <dbReference type="ARBA" id="ARBA00023125"/>
    </source>
</evidence>
<evidence type="ECO:0000313" key="9">
    <source>
        <dbReference type="Proteomes" id="UP001057702"/>
    </source>
</evidence>
<dbReference type="SMART" id="SM01043">
    <property type="entry name" value="BTAD"/>
    <property type="match status" value="1"/>
</dbReference>
<dbReference type="InterPro" id="IPR036388">
    <property type="entry name" value="WH-like_DNA-bd_sf"/>
</dbReference>
<dbReference type="Proteomes" id="UP001057702">
    <property type="component" value="Unassembled WGS sequence"/>
</dbReference>
<comment type="similarity">
    <text evidence="1">Belongs to the AfsR/DnrI/RedD regulatory family.</text>
</comment>
<keyword evidence="3" id="KW-0805">Transcription regulation</keyword>
<evidence type="ECO:0000256" key="3">
    <source>
        <dbReference type="ARBA" id="ARBA00023015"/>
    </source>
</evidence>